<dbReference type="InterPro" id="IPR032710">
    <property type="entry name" value="NTF2-like_dom_sf"/>
</dbReference>
<proteinExistence type="predicted"/>
<gene>
    <name evidence="1" type="ORF">C1704_04960</name>
</gene>
<comment type="caution">
    <text evidence="1">The sequence shown here is derived from an EMBL/GenBank/DDBJ whole genome shotgun (WGS) entry which is preliminary data.</text>
</comment>
<evidence type="ECO:0000313" key="2">
    <source>
        <dbReference type="Proteomes" id="UP000238605"/>
    </source>
</evidence>
<dbReference type="Gene3D" id="3.10.450.50">
    <property type="match status" value="1"/>
</dbReference>
<dbReference type="OrthoDB" id="9808719at2"/>
<dbReference type="RefSeq" id="WP_104301555.1">
    <property type="nucleotide sequence ID" value="NZ_PSNX01000003.1"/>
</dbReference>
<evidence type="ECO:0000313" key="1">
    <source>
        <dbReference type="EMBL" id="PPE67506.1"/>
    </source>
</evidence>
<dbReference type="EMBL" id="PSNX01000003">
    <property type="protein sequence ID" value="PPE67506.1"/>
    <property type="molecule type" value="Genomic_DNA"/>
</dbReference>
<protein>
    <submittedName>
        <fullName evidence="1">Nuclear transport factor 2 family protein</fullName>
    </submittedName>
</protein>
<sequence>MQLPELIDTYCQAWSDPSPERRAELLDTVWAPGATYTDPSVHAVGSAELLAHIATVLARRPGSRVVRTSQIDAHHGLARFAWHAVEANGNALPEGIDIAFLSADGSKIERIIGFFGPVKRDAA</sequence>
<keyword evidence="2" id="KW-1185">Reference proteome</keyword>
<organism evidence="1 2">
    <name type="scientific">Caldimonas caldifontis</name>
    <dbReference type="NCBI Taxonomy" id="1452508"/>
    <lineage>
        <taxon>Bacteria</taxon>
        <taxon>Pseudomonadati</taxon>
        <taxon>Pseudomonadota</taxon>
        <taxon>Betaproteobacteria</taxon>
        <taxon>Burkholderiales</taxon>
        <taxon>Sphaerotilaceae</taxon>
        <taxon>Caldimonas</taxon>
    </lineage>
</organism>
<name>A0A2S5SXP7_9BURK</name>
<accession>A0A2S5SXP7</accession>
<dbReference type="AlphaFoldDB" id="A0A2S5SXP7"/>
<dbReference type="SUPFAM" id="SSF54427">
    <property type="entry name" value="NTF2-like"/>
    <property type="match status" value="1"/>
</dbReference>
<reference evidence="1 2" key="1">
    <citation type="submission" date="2018-02" db="EMBL/GenBank/DDBJ databases">
        <title>Reclassifiation of [Polyangium] brachysporum DSM 7029 as Guopingzhaonella breviflexa gen. nov., sp. nov., a member of the family Comamonadaceae.</title>
        <authorList>
            <person name="Tang B."/>
        </authorList>
    </citation>
    <scope>NUCLEOTIDE SEQUENCE [LARGE SCALE GENOMIC DNA]</scope>
    <source>
        <strain evidence="1 2">BCRC 80649</strain>
    </source>
</reference>
<dbReference type="Proteomes" id="UP000238605">
    <property type="component" value="Unassembled WGS sequence"/>
</dbReference>